<organism evidence="1 2">
    <name type="scientific">Brachionus plicatilis</name>
    <name type="common">Marine rotifer</name>
    <name type="synonym">Brachionus muelleri</name>
    <dbReference type="NCBI Taxonomy" id="10195"/>
    <lineage>
        <taxon>Eukaryota</taxon>
        <taxon>Metazoa</taxon>
        <taxon>Spiralia</taxon>
        <taxon>Gnathifera</taxon>
        <taxon>Rotifera</taxon>
        <taxon>Eurotatoria</taxon>
        <taxon>Monogononta</taxon>
        <taxon>Pseudotrocha</taxon>
        <taxon>Ploima</taxon>
        <taxon>Brachionidae</taxon>
        <taxon>Brachionus</taxon>
    </lineage>
</organism>
<dbReference type="AlphaFoldDB" id="A0A3M7PN25"/>
<evidence type="ECO:0000313" key="2">
    <source>
        <dbReference type="Proteomes" id="UP000276133"/>
    </source>
</evidence>
<name>A0A3M7PN25_BRAPC</name>
<keyword evidence="2" id="KW-1185">Reference proteome</keyword>
<dbReference type="EMBL" id="REGN01009748">
    <property type="protein sequence ID" value="RNA00450.1"/>
    <property type="molecule type" value="Genomic_DNA"/>
</dbReference>
<reference evidence="1 2" key="1">
    <citation type="journal article" date="2018" name="Sci. Rep.">
        <title>Genomic signatures of local adaptation to the degree of environmental predictability in rotifers.</title>
        <authorList>
            <person name="Franch-Gras L."/>
            <person name="Hahn C."/>
            <person name="Garcia-Roger E.M."/>
            <person name="Carmona M.J."/>
            <person name="Serra M."/>
            <person name="Gomez A."/>
        </authorList>
    </citation>
    <scope>NUCLEOTIDE SEQUENCE [LARGE SCALE GENOMIC DNA]</scope>
    <source>
        <strain evidence="1">HYR1</strain>
    </source>
</reference>
<gene>
    <name evidence="1" type="ORF">BpHYR1_020271</name>
</gene>
<accession>A0A3M7PN25</accession>
<proteinExistence type="predicted"/>
<evidence type="ECO:0000313" key="1">
    <source>
        <dbReference type="EMBL" id="RNA00450.1"/>
    </source>
</evidence>
<protein>
    <submittedName>
        <fullName evidence="1">Uncharacterized protein</fullName>
    </submittedName>
</protein>
<dbReference type="OrthoDB" id="416454at2759"/>
<sequence length="78" mass="9044">MAMTPLGQIAKKYPPFLALKCLDKVILNEIKINPNDLDFYLNFKNYISLVRNKHCGGLAFLVKEGIELKQYRTIVYHD</sequence>
<dbReference type="Proteomes" id="UP000276133">
    <property type="component" value="Unassembled WGS sequence"/>
</dbReference>
<comment type="caution">
    <text evidence="1">The sequence shown here is derived from an EMBL/GenBank/DDBJ whole genome shotgun (WGS) entry which is preliminary data.</text>
</comment>